<dbReference type="SMART" id="SM00014">
    <property type="entry name" value="acidPPc"/>
    <property type="match status" value="1"/>
</dbReference>
<evidence type="ECO:0000256" key="7">
    <source>
        <dbReference type="SAM" id="MobiDB-lite"/>
    </source>
</evidence>
<dbReference type="RefSeq" id="WP_069465518.1">
    <property type="nucleotide sequence ID" value="NZ_FODD01000001.1"/>
</dbReference>
<evidence type="ECO:0000313" key="11">
    <source>
        <dbReference type="Proteomes" id="UP000181951"/>
    </source>
</evidence>
<organism evidence="10 11">
    <name type="scientific">Actinacidiphila rubida</name>
    <dbReference type="NCBI Taxonomy" id="310780"/>
    <lineage>
        <taxon>Bacteria</taxon>
        <taxon>Bacillati</taxon>
        <taxon>Actinomycetota</taxon>
        <taxon>Actinomycetes</taxon>
        <taxon>Kitasatosporales</taxon>
        <taxon>Streptomycetaceae</taxon>
        <taxon>Actinacidiphila</taxon>
    </lineage>
</organism>
<evidence type="ECO:0000256" key="5">
    <source>
        <dbReference type="ARBA" id="ARBA00022989"/>
    </source>
</evidence>
<dbReference type="OrthoDB" id="5243958at2"/>
<feature type="transmembrane region" description="Helical" evidence="8">
    <location>
        <begin position="30"/>
        <end position="48"/>
    </location>
</feature>
<comment type="subcellular location">
    <subcellularLocation>
        <location evidence="1">Cell membrane</location>
        <topology evidence="1">Multi-pass membrane protein</topology>
    </subcellularLocation>
</comment>
<evidence type="ECO:0000256" key="4">
    <source>
        <dbReference type="ARBA" id="ARBA00022801"/>
    </source>
</evidence>
<dbReference type="STRING" id="310780.SAMN05216267_100139"/>
<feature type="domain" description="Phosphatidic acid phosphatase type 2/haloperoxidase" evidence="9">
    <location>
        <begin position="60"/>
        <end position="170"/>
    </location>
</feature>
<evidence type="ECO:0000259" key="9">
    <source>
        <dbReference type="SMART" id="SM00014"/>
    </source>
</evidence>
<sequence>MTAHFDAGLYRWVTHLAQQTPVPLDDAVRFFSDYGLGLFAVLMLLAWWRARPGDAARMATALAAPLVVLLVFLVNDAVKSLFDEQRPCQTIHVATVEPCPGLGDWSFPSNHTAIATACAVALLVANRRLGLVAVPVAVLMAASRVWIGVHYPHDVLAALVVGAAVAWPAALAARRAAPAVERMRGTRLLGPALGRDPAGAPAGGTAGGTAGGAPPLR</sequence>
<dbReference type="Proteomes" id="UP000181951">
    <property type="component" value="Unassembled WGS sequence"/>
</dbReference>
<proteinExistence type="predicted"/>
<keyword evidence="11" id="KW-1185">Reference proteome</keyword>
<dbReference type="GO" id="GO:0016787">
    <property type="term" value="F:hydrolase activity"/>
    <property type="evidence" value="ECO:0007669"/>
    <property type="project" value="UniProtKB-KW"/>
</dbReference>
<feature type="compositionally biased region" description="Gly residues" evidence="7">
    <location>
        <begin position="201"/>
        <end position="211"/>
    </location>
</feature>
<evidence type="ECO:0000256" key="1">
    <source>
        <dbReference type="ARBA" id="ARBA00004651"/>
    </source>
</evidence>
<keyword evidence="2" id="KW-1003">Cell membrane</keyword>
<dbReference type="Pfam" id="PF01569">
    <property type="entry name" value="PAP2"/>
    <property type="match status" value="1"/>
</dbReference>
<evidence type="ECO:0000256" key="2">
    <source>
        <dbReference type="ARBA" id="ARBA00022475"/>
    </source>
</evidence>
<dbReference type="PANTHER" id="PTHR14969:SF62">
    <property type="entry name" value="DECAPRENYLPHOSPHORYL-5-PHOSPHORIBOSE PHOSPHATASE RV3807C-RELATED"/>
    <property type="match status" value="1"/>
</dbReference>
<evidence type="ECO:0000256" key="3">
    <source>
        <dbReference type="ARBA" id="ARBA00022692"/>
    </source>
</evidence>
<dbReference type="EMBL" id="FODD01000001">
    <property type="protein sequence ID" value="SEN04997.1"/>
    <property type="molecule type" value="Genomic_DNA"/>
</dbReference>
<dbReference type="AlphaFoldDB" id="A0A1H8DES5"/>
<keyword evidence="3 8" id="KW-0812">Transmembrane</keyword>
<evidence type="ECO:0000256" key="6">
    <source>
        <dbReference type="ARBA" id="ARBA00023136"/>
    </source>
</evidence>
<accession>A0A1H8DES5</accession>
<evidence type="ECO:0000256" key="8">
    <source>
        <dbReference type="SAM" id="Phobius"/>
    </source>
</evidence>
<reference evidence="10 11" key="1">
    <citation type="submission" date="2016-10" db="EMBL/GenBank/DDBJ databases">
        <authorList>
            <person name="de Groot N.N."/>
        </authorList>
    </citation>
    <scope>NUCLEOTIDE SEQUENCE [LARGE SCALE GENOMIC DNA]</scope>
    <source>
        <strain evidence="10 11">CGMCC 4.2026</strain>
    </source>
</reference>
<dbReference type="InterPro" id="IPR036938">
    <property type="entry name" value="PAP2/HPO_sf"/>
</dbReference>
<feature type="transmembrane region" description="Helical" evidence="8">
    <location>
        <begin position="155"/>
        <end position="173"/>
    </location>
</feature>
<dbReference type="GO" id="GO:0005886">
    <property type="term" value="C:plasma membrane"/>
    <property type="evidence" value="ECO:0007669"/>
    <property type="project" value="UniProtKB-SubCell"/>
</dbReference>
<protein>
    <submittedName>
        <fullName evidence="10">Undecaprenyl-diphosphatase</fullName>
    </submittedName>
</protein>
<keyword evidence="5 8" id="KW-1133">Transmembrane helix</keyword>
<feature type="transmembrane region" description="Helical" evidence="8">
    <location>
        <begin position="105"/>
        <end position="124"/>
    </location>
</feature>
<dbReference type="InterPro" id="IPR000326">
    <property type="entry name" value="PAP2/HPO"/>
</dbReference>
<keyword evidence="6 8" id="KW-0472">Membrane</keyword>
<name>A0A1H8DES5_9ACTN</name>
<keyword evidence="4" id="KW-0378">Hydrolase</keyword>
<dbReference type="Gene3D" id="1.20.144.10">
    <property type="entry name" value="Phosphatidic acid phosphatase type 2/haloperoxidase"/>
    <property type="match status" value="1"/>
</dbReference>
<feature type="transmembrane region" description="Helical" evidence="8">
    <location>
        <begin position="131"/>
        <end position="149"/>
    </location>
</feature>
<feature type="compositionally biased region" description="Low complexity" evidence="7">
    <location>
        <begin position="190"/>
        <end position="200"/>
    </location>
</feature>
<gene>
    <name evidence="10" type="ORF">SAMN05216267_100139</name>
</gene>
<feature type="transmembrane region" description="Helical" evidence="8">
    <location>
        <begin position="55"/>
        <end position="74"/>
    </location>
</feature>
<dbReference type="SUPFAM" id="SSF48317">
    <property type="entry name" value="Acid phosphatase/Vanadium-dependent haloperoxidase"/>
    <property type="match status" value="1"/>
</dbReference>
<evidence type="ECO:0000313" key="10">
    <source>
        <dbReference type="EMBL" id="SEN04997.1"/>
    </source>
</evidence>
<feature type="region of interest" description="Disordered" evidence="7">
    <location>
        <begin position="190"/>
        <end position="217"/>
    </location>
</feature>
<dbReference type="PANTHER" id="PTHR14969">
    <property type="entry name" value="SPHINGOSINE-1-PHOSPHATE PHOSPHOHYDROLASE"/>
    <property type="match status" value="1"/>
</dbReference>